<keyword evidence="8 12" id="KW-0472">Membrane</keyword>
<evidence type="ECO:0000256" key="11">
    <source>
        <dbReference type="RuleBase" id="RU003750"/>
    </source>
</evidence>
<keyword evidence="7" id="KW-0443">Lipid metabolism</keyword>
<dbReference type="InterPro" id="IPR004570">
    <property type="entry name" value="Phosphatidylglycerol_P_synth"/>
</dbReference>
<dbReference type="PIRSF" id="PIRSF000847">
    <property type="entry name" value="Phos_ph_gly_syn"/>
    <property type="match status" value="1"/>
</dbReference>
<keyword evidence="5 12" id="KW-0812">Transmembrane</keyword>
<dbReference type="PANTHER" id="PTHR14269:SF62">
    <property type="entry name" value="CDP-DIACYLGLYCEROL--GLYCEROL-3-PHOSPHATE 3-PHOSPHATIDYLTRANSFERASE 1, CHLOROPLASTIC"/>
    <property type="match status" value="1"/>
</dbReference>
<evidence type="ECO:0000256" key="6">
    <source>
        <dbReference type="ARBA" id="ARBA00022989"/>
    </source>
</evidence>
<dbReference type="InterPro" id="IPR043130">
    <property type="entry name" value="CDP-OH_PTrfase_TM_dom"/>
</dbReference>
<keyword evidence="10" id="KW-1208">Phospholipid metabolism</keyword>
<dbReference type="Proteomes" id="UP000292685">
    <property type="component" value="Unassembled WGS sequence"/>
</dbReference>
<dbReference type="EMBL" id="SHLA01000001">
    <property type="protein sequence ID" value="RZU61960.1"/>
    <property type="molecule type" value="Genomic_DNA"/>
</dbReference>
<dbReference type="InterPro" id="IPR048254">
    <property type="entry name" value="CDP_ALCOHOL_P_TRANSF_CS"/>
</dbReference>
<evidence type="ECO:0000256" key="7">
    <source>
        <dbReference type="ARBA" id="ARBA00023098"/>
    </source>
</evidence>
<keyword evidence="14" id="KW-1185">Reference proteome</keyword>
<reference evidence="13 14" key="1">
    <citation type="submission" date="2019-02" db="EMBL/GenBank/DDBJ databases">
        <title>Sequencing the genomes of 1000 actinobacteria strains.</title>
        <authorList>
            <person name="Klenk H.-P."/>
        </authorList>
    </citation>
    <scope>NUCLEOTIDE SEQUENCE [LARGE SCALE GENOMIC DNA]</scope>
    <source>
        <strain evidence="13 14">DSM 17364</strain>
    </source>
</reference>
<evidence type="ECO:0000313" key="13">
    <source>
        <dbReference type="EMBL" id="RZU61960.1"/>
    </source>
</evidence>
<dbReference type="UniPathway" id="UPA00085"/>
<evidence type="ECO:0000256" key="8">
    <source>
        <dbReference type="ARBA" id="ARBA00023136"/>
    </source>
</evidence>
<dbReference type="Pfam" id="PF01066">
    <property type="entry name" value="CDP-OH_P_transf"/>
    <property type="match status" value="1"/>
</dbReference>
<evidence type="ECO:0000256" key="3">
    <source>
        <dbReference type="ARBA" id="ARBA00022516"/>
    </source>
</evidence>
<dbReference type="RefSeq" id="WP_130450457.1">
    <property type="nucleotide sequence ID" value="NZ_SHLA01000001.1"/>
</dbReference>
<dbReference type="GO" id="GO:0046474">
    <property type="term" value="P:glycerophospholipid biosynthetic process"/>
    <property type="evidence" value="ECO:0007669"/>
    <property type="project" value="TreeGrafter"/>
</dbReference>
<comment type="caution">
    <text evidence="13">The sequence shown here is derived from an EMBL/GenBank/DDBJ whole genome shotgun (WGS) entry which is preliminary data.</text>
</comment>
<evidence type="ECO:0000256" key="4">
    <source>
        <dbReference type="ARBA" id="ARBA00022679"/>
    </source>
</evidence>
<dbReference type="Gene3D" id="1.20.120.1760">
    <property type="match status" value="1"/>
</dbReference>
<feature type="transmembrane region" description="Helical" evidence="12">
    <location>
        <begin position="138"/>
        <end position="157"/>
    </location>
</feature>
<comment type="similarity">
    <text evidence="2 11">Belongs to the CDP-alcohol phosphatidyltransferase class-I family.</text>
</comment>
<evidence type="ECO:0000256" key="12">
    <source>
        <dbReference type="SAM" id="Phobius"/>
    </source>
</evidence>
<dbReference type="GO" id="GO:0008444">
    <property type="term" value="F:CDP-diacylglycerol-glycerol-3-phosphate 3-phosphatidyltransferase activity"/>
    <property type="evidence" value="ECO:0007669"/>
    <property type="project" value="InterPro"/>
</dbReference>
<dbReference type="AlphaFoldDB" id="A0A4Q8ACM1"/>
<evidence type="ECO:0000256" key="5">
    <source>
        <dbReference type="ARBA" id="ARBA00022692"/>
    </source>
</evidence>
<keyword evidence="9" id="KW-0594">Phospholipid biosynthesis</keyword>
<proteinExistence type="inferred from homology"/>
<dbReference type="OrthoDB" id="9796672at2"/>
<name>A0A4Q8ACM1_9MICC</name>
<comment type="subcellular location">
    <subcellularLocation>
        <location evidence="1">Membrane</location>
        <topology evidence="1">Multi-pass membrane protein</topology>
    </subcellularLocation>
</comment>
<feature type="transmembrane region" description="Helical" evidence="12">
    <location>
        <begin position="47"/>
        <end position="67"/>
    </location>
</feature>
<keyword evidence="4 11" id="KW-0808">Transferase</keyword>
<evidence type="ECO:0000256" key="2">
    <source>
        <dbReference type="ARBA" id="ARBA00010441"/>
    </source>
</evidence>
<gene>
    <name evidence="13" type="ORF">EV380_1543</name>
</gene>
<dbReference type="PROSITE" id="PS00379">
    <property type="entry name" value="CDP_ALCOHOL_P_TRANSF"/>
    <property type="match status" value="1"/>
</dbReference>
<evidence type="ECO:0000256" key="1">
    <source>
        <dbReference type="ARBA" id="ARBA00004141"/>
    </source>
</evidence>
<keyword evidence="3" id="KW-0444">Lipid biosynthesis</keyword>
<evidence type="ECO:0000256" key="9">
    <source>
        <dbReference type="ARBA" id="ARBA00023209"/>
    </source>
</evidence>
<keyword evidence="6 12" id="KW-1133">Transmembrane helix</keyword>
<accession>A0A4Q8ACM1</accession>
<sequence>MRFIGAGTRDDFEYRLLTTFWTAPNIITVSRFCLVPVFVWLVAESEFAWATAVLAFLGSTDWIDGYVARRFDQMSTVGAWLDPVADRISLFVVAITFVVAGIAPSWLVYSILIPDIVLILTALILFRGSPELPVSVIGKVRTAILLLGAPLLLLGQVESIKNPVFDGVATLVLAFGCALHIVAAVGYFVAAIRKWRRERDGDGAVPAGGPWSG</sequence>
<evidence type="ECO:0000313" key="14">
    <source>
        <dbReference type="Proteomes" id="UP000292685"/>
    </source>
</evidence>
<dbReference type="InterPro" id="IPR000462">
    <property type="entry name" value="CDP-OH_P_trans"/>
</dbReference>
<dbReference type="GO" id="GO:0016020">
    <property type="term" value="C:membrane"/>
    <property type="evidence" value="ECO:0007669"/>
    <property type="project" value="UniProtKB-SubCell"/>
</dbReference>
<protein>
    <submittedName>
        <fullName evidence="13">Cardiolipin synthase</fullName>
    </submittedName>
</protein>
<evidence type="ECO:0000256" key="10">
    <source>
        <dbReference type="ARBA" id="ARBA00023264"/>
    </source>
</evidence>
<feature type="transmembrane region" description="Helical" evidence="12">
    <location>
        <begin position="20"/>
        <end position="41"/>
    </location>
</feature>
<dbReference type="InterPro" id="IPR050324">
    <property type="entry name" value="CDP-alcohol_PTase-I"/>
</dbReference>
<dbReference type="PANTHER" id="PTHR14269">
    <property type="entry name" value="CDP-DIACYLGLYCEROL--GLYCEROL-3-PHOSPHATE 3-PHOSPHATIDYLTRANSFERASE-RELATED"/>
    <property type="match status" value="1"/>
</dbReference>
<feature type="transmembrane region" description="Helical" evidence="12">
    <location>
        <begin position="169"/>
        <end position="190"/>
    </location>
</feature>
<organism evidence="13 14">
    <name type="scientific">Zhihengliuella halotolerans</name>
    <dbReference type="NCBI Taxonomy" id="370736"/>
    <lineage>
        <taxon>Bacteria</taxon>
        <taxon>Bacillati</taxon>
        <taxon>Actinomycetota</taxon>
        <taxon>Actinomycetes</taxon>
        <taxon>Micrococcales</taxon>
        <taxon>Micrococcaceae</taxon>
        <taxon>Zhihengliuella</taxon>
    </lineage>
</organism>